<name>A0A4Q2U157_9HYPH</name>
<evidence type="ECO:0000313" key="2">
    <source>
        <dbReference type="Proteomes" id="UP000290759"/>
    </source>
</evidence>
<gene>
    <name evidence="1" type="ORF">D3273_22030</name>
</gene>
<organism evidence="1 2">
    <name type="scientific">Lichenibacterium minor</name>
    <dbReference type="NCBI Taxonomy" id="2316528"/>
    <lineage>
        <taxon>Bacteria</taxon>
        <taxon>Pseudomonadati</taxon>
        <taxon>Pseudomonadota</taxon>
        <taxon>Alphaproteobacteria</taxon>
        <taxon>Hyphomicrobiales</taxon>
        <taxon>Lichenihabitantaceae</taxon>
        <taxon>Lichenibacterium</taxon>
    </lineage>
</organism>
<keyword evidence="2" id="KW-1185">Reference proteome</keyword>
<proteinExistence type="predicted"/>
<comment type="caution">
    <text evidence="1">The sequence shown here is derived from an EMBL/GenBank/DDBJ whole genome shotgun (WGS) entry which is preliminary data.</text>
</comment>
<reference evidence="1 2" key="1">
    <citation type="submission" date="2018-12" db="EMBL/GenBank/DDBJ databases">
        <authorList>
            <person name="Grouzdev D.S."/>
            <person name="Krutkina M.S."/>
        </authorList>
    </citation>
    <scope>NUCLEOTIDE SEQUENCE [LARGE SCALE GENOMIC DNA]</scope>
    <source>
        <strain evidence="1 2">RmlP026</strain>
    </source>
</reference>
<dbReference type="RefSeq" id="WP_129229053.1">
    <property type="nucleotide sequence ID" value="NZ_QYBB01000039.1"/>
</dbReference>
<sequence length="235" mass="23930">MTGYRHGAARIGLLMLDAGFARLPGDIGHPDTFAFPVTCRVVRGADPSRVVEGGGAGLLDAFVAEGRALARDGVDGIATSCGFLVAMQRELAAALPVPVATSALLLWGSIQATLPPGRRVGVLTFSAGALTARHLAAAGIPPDAPVEGFGDDSLFRAVYGDRGGVSDPAALEREAVAAALRLVGRHGDVAAILCECTNLPPHAAAIRAATGLPVHDAVGYVEAFARSLAPPRFGP</sequence>
<reference evidence="1 2" key="2">
    <citation type="submission" date="2019-02" db="EMBL/GenBank/DDBJ databases">
        <title>'Lichenibacterium ramalinii' gen. nov. sp. nov., 'Lichenibacterium minor' gen. nov. sp. nov.</title>
        <authorList>
            <person name="Pankratov T."/>
        </authorList>
    </citation>
    <scope>NUCLEOTIDE SEQUENCE [LARGE SCALE GENOMIC DNA]</scope>
    <source>
        <strain evidence="1 2">RmlP026</strain>
    </source>
</reference>
<dbReference type="NCBIfam" id="NF005679">
    <property type="entry name" value="PRK07475.1"/>
    <property type="match status" value="1"/>
</dbReference>
<protein>
    <submittedName>
        <fullName evidence="1">Aspartate/glutamate racemase family protein</fullName>
    </submittedName>
</protein>
<dbReference type="Proteomes" id="UP000290759">
    <property type="component" value="Unassembled WGS sequence"/>
</dbReference>
<accession>A0A4Q2U157</accession>
<dbReference type="EMBL" id="QYBB01000039">
    <property type="protein sequence ID" value="RYC29810.1"/>
    <property type="molecule type" value="Genomic_DNA"/>
</dbReference>
<evidence type="ECO:0000313" key="1">
    <source>
        <dbReference type="EMBL" id="RYC29810.1"/>
    </source>
</evidence>
<dbReference type="OrthoDB" id="5465390at2"/>
<dbReference type="AlphaFoldDB" id="A0A4Q2U157"/>